<dbReference type="EMBL" id="JADIME010000057">
    <property type="protein sequence ID" value="MBO8465429.1"/>
    <property type="molecule type" value="Genomic_DNA"/>
</dbReference>
<evidence type="ECO:0000256" key="2">
    <source>
        <dbReference type="ARBA" id="ARBA00022448"/>
    </source>
</evidence>
<dbReference type="PANTHER" id="PTHR42982:SF1">
    <property type="entry name" value="SEC-INDEPENDENT PROTEIN TRANSLOCASE PROTEIN TATA"/>
    <property type="match status" value="1"/>
</dbReference>
<comment type="similarity">
    <text evidence="9">Belongs to the TatA/E family.</text>
</comment>
<dbReference type="Pfam" id="PF02416">
    <property type="entry name" value="TatA_B_E"/>
    <property type="match status" value="1"/>
</dbReference>
<evidence type="ECO:0000256" key="5">
    <source>
        <dbReference type="ARBA" id="ARBA00022927"/>
    </source>
</evidence>
<name>A0A9D9I533_9BACT</name>
<feature type="region of interest" description="Disordered" evidence="10">
    <location>
        <begin position="58"/>
        <end position="82"/>
    </location>
</feature>
<proteinExistence type="inferred from homology"/>
<evidence type="ECO:0000256" key="1">
    <source>
        <dbReference type="ARBA" id="ARBA00004162"/>
    </source>
</evidence>
<sequence>MENFIVAYPLFLGGIGLPEIIAILVVILLFFGAKKIPELMKSMGKGIKSFKEGMNEVEKDIDASAPGKENEDKGTPSGNASA</sequence>
<dbReference type="PANTHER" id="PTHR42982">
    <property type="entry name" value="SEC-INDEPENDENT PROTEIN TRANSLOCASE PROTEIN TATA"/>
    <property type="match status" value="1"/>
</dbReference>
<feature type="compositionally biased region" description="Basic and acidic residues" evidence="10">
    <location>
        <begin position="58"/>
        <end position="74"/>
    </location>
</feature>
<feature type="transmembrane region" description="Helical" evidence="9">
    <location>
        <begin position="6"/>
        <end position="33"/>
    </location>
</feature>
<accession>A0A9D9I533</accession>
<comment type="caution">
    <text evidence="11">The sequence shown here is derived from an EMBL/GenBank/DDBJ whole genome shotgun (WGS) entry which is preliminary data.</text>
</comment>
<dbReference type="InterPro" id="IPR003369">
    <property type="entry name" value="TatA/B/E"/>
</dbReference>
<evidence type="ECO:0000256" key="3">
    <source>
        <dbReference type="ARBA" id="ARBA00022475"/>
    </source>
</evidence>
<protein>
    <recommendedName>
        <fullName evidence="9">Sec-independent protein translocase protein TatA</fullName>
    </recommendedName>
</protein>
<reference evidence="11" key="1">
    <citation type="submission" date="2020-10" db="EMBL/GenBank/DDBJ databases">
        <authorList>
            <person name="Gilroy R."/>
        </authorList>
    </citation>
    <scope>NUCLEOTIDE SEQUENCE</scope>
    <source>
        <strain evidence="11">10037</strain>
    </source>
</reference>
<dbReference type="Proteomes" id="UP000823597">
    <property type="component" value="Unassembled WGS sequence"/>
</dbReference>
<keyword evidence="8 9" id="KW-0472">Membrane</keyword>
<keyword evidence="7 9" id="KW-0811">Translocation</keyword>
<evidence type="ECO:0000256" key="6">
    <source>
        <dbReference type="ARBA" id="ARBA00022989"/>
    </source>
</evidence>
<gene>
    <name evidence="9" type="primary">tatA</name>
    <name evidence="11" type="ORF">IAB93_05470</name>
</gene>
<evidence type="ECO:0000313" key="12">
    <source>
        <dbReference type="Proteomes" id="UP000823597"/>
    </source>
</evidence>
<dbReference type="GO" id="GO:0043953">
    <property type="term" value="P:protein transport by the Tat complex"/>
    <property type="evidence" value="ECO:0007669"/>
    <property type="project" value="UniProtKB-UniRule"/>
</dbReference>
<evidence type="ECO:0000256" key="10">
    <source>
        <dbReference type="SAM" id="MobiDB-lite"/>
    </source>
</evidence>
<keyword evidence="2 9" id="KW-0813">Transport</keyword>
<comment type="function">
    <text evidence="9">Part of the twin-arginine translocation (Tat) system that transports large folded proteins containing a characteristic twin-arginine motif in their signal peptide across membranes. TatA could form the protein-conducting channel of the Tat system.</text>
</comment>
<keyword evidence="6 9" id="KW-1133">Transmembrane helix</keyword>
<evidence type="ECO:0000256" key="8">
    <source>
        <dbReference type="ARBA" id="ARBA00023136"/>
    </source>
</evidence>
<dbReference type="GO" id="GO:0008320">
    <property type="term" value="F:protein transmembrane transporter activity"/>
    <property type="evidence" value="ECO:0007669"/>
    <property type="project" value="UniProtKB-UniRule"/>
</dbReference>
<dbReference type="InterPro" id="IPR006312">
    <property type="entry name" value="TatA/E"/>
</dbReference>
<keyword evidence="5 9" id="KW-0653">Protein transport</keyword>
<evidence type="ECO:0000256" key="4">
    <source>
        <dbReference type="ARBA" id="ARBA00022692"/>
    </source>
</evidence>
<dbReference type="NCBIfam" id="TIGR01411">
    <property type="entry name" value="tatAE"/>
    <property type="match status" value="1"/>
</dbReference>
<dbReference type="AlphaFoldDB" id="A0A9D9I533"/>
<comment type="subunit">
    <text evidence="9">Forms a complex with TatC.</text>
</comment>
<keyword evidence="4 9" id="KW-0812">Transmembrane</keyword>
<keyword evidence="3 9" id="KW-1003">Cell membrane</keyword>
<dbReference type="GO" id="GO:0033281">
    <property type="term" value="C:TAT protein transport complex"/>
    <property type="evidence" value="ECO:0007669"/>
    <property type="project" value="UniProtKB-UniRule"/>
</dbReference>
<organism evidence="11 12">
    <name type="scientific">Candidatus Merdivivens pullistercoris</name>
    <dbReference type="NCBI Taxonomy" id="2840873"/>
    <lineage>
        <taxon>Bacteria</taxon>
        <taxon>Pseudomonadati</taxon>
        <taxon>Bacteroidota</taxon>
        <taxon>Bacteroidia</taxon>
        <taxon>Bacteroidales</taxon>
        <taxon>Muribaculaceae</taxon>
        <taxon>Muribaculaceae incertae sedis</taxon>
        <taxon>Candidatus Merdivivens</taxon>
    </lineage>
</organism>
<dbReference type="HAMAP" id="MF_00236">
    <property type="entry name" value="TatA_E"/>
    <property type="match status" value="1"/>
</dbReference>
<evidence type="ECO:0000256" key="7">
    <source>
        <dbReference type="ARBA" id="ARBA00023010"/>
    </source>
</evidence>
<reference evidence="11" key="2">
    <citation type="journal article" date="2021" name="PeerJ">
        <title>Extensive microbial diversity within the chicken gut microbiome revealed by metagenomics and culture.</title>
        <authorList>
            <person name="Gilroy R."/>
            <person name="Ravi A."/>
            <person name="Getino M."/>
            <person name="Pursley I."/>
            <person name="Horton D.L."/>
            <person name="Alikhan N.F."/>
            <person name="Baker D."/>
            <person name="Gharbi K."/>
            <person name="Hall N."/>
            <person name="Watson M."/>
            <person name="Adriaenssens E.M."/>
            <person name="Foster-Nyarko E."/>
            <person name="Jarju S."/>
            <person name="Secka A."/>
            <person name="Antonio M."/>
            <person name="Oren A."/>
            <person name="Chaudhuri R.R."/>
            <person name="La Ragione R."/>
            <person name="Hildebrand F."/>
            <person name="Pallen M.J."/>
        </authorList>
    </citation>
    <scope>NUCLEOTIDE SEQUENCE</scope>
    <source>
        <strain evidence="11">10037</strain>
    </source>
</reference>
<evidence type="ECO:0000256" key="9">
    <source>
        <dbReference type="HAMAP-Rule" id="MF_00236"/>
    </source>
</evidence>
<dbReference type="Gene3D" id="1.20.5.3310">
    <property type="match status" value="1"/>
</dbReference>
<evidence type="ECO:0000313" key="11">
    <source>
        <dbReference type="EMBL" id="MBO8465429.1"/>
    </source>
</evidence>
<comment type="subcellular location">
    <subcellularLocation>
        <location evidence="1 9">Cell membrane</location>
        <topology evidence="1 9">Single-pass membrane protein</topology>
    </subcellularLocation>
</comment>